<accession>A0A7J9KFI3</accession>
<keyword evidence="2" id="KW-1185">Reference proteome</keyword>
<name>A0A7J9KFI3_9ROSI</name>
<dbReference type="SUPFAM" id="SSF56219">
    <property type="entry name" value="DNase I-like"/>
    <property type="match status" value="1"/>
</dbReference>
<dbReference type="Proteomes" id="UP000593575">
    <property type="component" value="Unassembled WGS sequence"/>
</dbReference>
<evidence type="ECO:0000313" key="1">
    <source>
        <dbReference type="EMBL" id="MBA0845224.1"/>
    </source>
</evidence>
<dbReference type="InterPro" id="IPR036691">
    <property type="entry name" value="Endo/exonu/phosph_ase_sf"/>
</dbReference>
<organism evidence="1 2">
    <name type="scientific">Gossypium armourianum</name>
    <dbReference type="NCBI Taxonomy" id="34283"/>
    <lineage>
        <taxon>Eukaryota</taxon>
        <taxon>Viridiplantae</taxon>
        <taxon>Streptophyta</taxon>
        <taxon>Embryophyta</taxon>
        <taxon>Tracheophyta</taxon>
        <taxon>Spermatophyta</taxon>
        <taxon>Magnoliopsida</taxon>
        <taxon>eudicotyledons</taxon>
        <taxon>Gunneridae</taxon>
        <taxon>Pentapetalae</taxon>
        <taxon>rosids</taxon>
        <taxon>malvids</taxon>
        <taxon>Malvales</taxon>
        <taxon>Malvaceae</taxon>
        <taxon>Malvoideae</taxon>
        <taxon>Gossypium</taxon>
    </lineage>
</organism>
<dbReference type="PANTHER" id="PTHR33710:SF62">
    <property type="entry name" value="DUF4283 DOMAIN PROTEIN"/>
    <property type="match status" value="1"/>
</dbReference>
<reference evidence="1 2" key="1">
    <citation type="journal article" date="2019" name="Genome Biol. Evol.">
        <title>Insights into the evolution of the New World diploid cottons (Gossypium, subgenus Houzingenia) based on genome sequencing.</title>
        <authorList>
            <person name="Grover C.E."/>
            <person name="Arick M.A. 2nd"/>
            <person name="Thrash A."/>
            <person name="Conover J.L."/>
            <person name="Sanders W.S."/>
            <person name="Peterson D.G."/>
            <person name="Frelichowski J.E."/>
            <person name="Scheffler J.A."/>
            <person name="Scheffler B.E."/>
            <person name="Wendel J.F."/>
        </authorList>
    </citation>
    <scope>NUCLEOTIDE SEQUENCE [LARGE SCALE GENOMIC DNA]</scope>
    <source>
        <strain evidence="1">6</strain>
        <tissue evidence="1">Leaf</tissue>
    </source>
</reference>
<comment type="caution">
    <text evidence="1">The sequence shown here is derived from an EMBL/GenBank/DDBJ whole genome shotgun (WGS) entry which is preliminary data.</text>
</comment>
<sequence length="80" mass="9372">MSAFWEVLRECYLSDLGFSGQWFTWEIGSLPSNNIRERLNRGVANIEWWDLFLEYSIEHMSHSFSDHCPVMLITTGKVEG</sequence>
<dbReference type="Gene3D" id="3.60.10.10">
    <property type="entry name" value="Endonuclease/exonuclease/phosphatase"/>
    <property type="match status" value="1"/>
</dbReference>
<dbReference type="EMBL" id="JABFAE010414018">
    <property type="protein sequence ID" value="MBA0845224.1"/>
    <property type="molecule type" value="Genomic_DNA"/>
</dbReference>
<dbReference type="AlphaFoldDB" id="A0A7J9KFI3"/>
<protein>
    <recommendedName>
        <fullName evidence="3">Reverse transcriptase</fullName>
    </recommendedName>
</protein>
<dbReference type="PANTHER" id="PTHR33710">
    <property type="entry name" value="BNAC02G09200D PROTEIN"/>
    <property type="match status" value="1"/>
</dbReference>
<proteinExistence type="predicted"/>
<evidence type="ECO:0000313" key="2">
    <source>
        <dbReference type="Proteomes" id="UP000593575"/>
    </source>
</evidence>
<evidence type="ECO:0008006" key="3">
    <source>
        <dbReference type="Google" id="ProtNLM"/>
    </source>
</evidence>
<gene>
    <name evidence="1" type="ORF">Goarm_022239</name>
</gene>